<evidence type="ECO:0000256" key="2">
    <source>
        <dbReference type="ARBA" id="ARBA00023136"/>
    </source>
</evidence>
<dbReference type="AlphaFoldDB" id="A0A369KQ59"/>
<name>A0A369KQ59_9BACT</name>
<evidence type="ECO:0000256" key="1">
    <source>
        <dbReference type="ARBA" id="ARBA00004370"/>
    </source>
</evidence>
<accession>A0A369KQ59</accession>
<organism evidence="4 5">
    <name type="scientific">Spirobacillus cienkowskii</name>
    <dbReference type="NCBI Taxonomy" id="495820"/>
    <lineage>
        <taxon>Bacteria</taxon>
        <taxon>Pseudomonadati</taxon>
        <taxon>Bdellovibrionota</taxon>
        <taxon>Oligoflexia</taxon>
        <taxon>Silvanigrellales</taxon>
        <taxon>Spirobacillus</taxon>
    </lineage>
</organism>
<dbReference type="EMBL" id="QOVW01000070">
    <property type="protein sequence ID" value="RDB35958.1"/>
    <property type="molecule type" value="Genomic_DNA"/>
</dbReference>
<evidence type="ECO:0000259" key="3">
    <source>
        <dbReference type="PROSITE" id="PS51779"/>
    </source>
</evidence>
<protein>
    <recommendedName>
        <fullName evidence="3">POTRA domain-containing protein</fullName>
    </recommendedName>
</protein>
<dbReference type="Pfam" id="PF07244">
    <property type="entry name" value="POTRA"/>
    <property type="match status" value="1"/>
</dbReference>
<dbReference type="InterPro" id="IPR010827">
    <property type="entry name" value="BamA/TamA_POTRA"/>
</dbReference>
<dbReference type="Gene3D" id="3.10.20.310">
    <property type="entry name" value="membrane protein fhac"/>
    <property type="match status" value="1"/>
</dbReference>
<proteinExistence type="predicted"/>
<dbReference type="InterPro" id="IPR034746">
    <property type="entry name" value="POTRA"/>
</dbReference>
<dbReference type="GO" id="GO:0019867">
    <property type="term" value="C:outer membrane"/>
    <property type="evidence" value="ECO:0007669"/>
    <property type="project" value="InterPro"/>
</dbReference>
<comment type="subcellular location">
    <subcellularLocation>
        <location evidence="1">Membrane</location>
    </subcellularLocation>
</comment>
<comment type="caution">
    <text evidence="4">The sequence shown here is derived from an EMBL/GenBank/DDBJ whole genome shotgun (WGS) entry which is preliminary data.</text>
</comment>
<gene>
    <name evidence="4" type="ORF">DCC88_07485</name>
</gene>
<dbReference type="Proteomes" id="UP000253934">
    <property type="component" value="Unassembled WGS sequence"/>
</dbReference>
<sequence length="471" mass="54176">MSLIYIYKILNRKLQVIIKIFFLLLTFNFNTFATEYNETNKSFLQKTLTTEEAEGLTINSIKTEGNNRTSDDIILLNFDFKEGETFTNQKIKNSIQNLKNLQIFLSIQYKIYKSIDNPQKIDIVLEFDEKWTLLPYVLFGSGGGVSYYLLGMFDTNFIGRFYTLNFTYGCKSQNCSTYLFFRNPNVFGYPFNIVTYLTLENNVFKKYNEQRNVIGSFTNHKNNINMFSDFKINPSFMLGLGFVYTSIYTDEKGLSESENTTNKVNNFNFPKKIDAFSLQTRLTIGKINHDNLKSDGLVLTTIFDTTVGIAKELTNNYNAINNNLLYYNSNLKIGSFHIPLPSQSYLAIRANISINTSEIETMHYYIGGLDKIRGFYDGEFSGNFSWFSNIELRIPSYINQYIAIQHALFSDAGYASTNLNELFSNKIGLSIGTGIRIIPLKVNRVALRFDLAYTLNPFNTYGFSFGLLQFF</sequence>
<evidence type="ECO:0000313" key="4">
    <source>
        <dbReference type="EMBL" id="RDB35958.1"/>
    </source>
</evidence>
<keyword evidence="5" id="KW-1185">Reference proteome</keyword>
<reference evidence="4" key="1">
    <citation type="submission" date="2018-04" db="EMBL/GenBank/DDBJ databases">
        <title>Draft genome sequence of the Candidatus Spirobacillus cienkowskii, a pathogen of freshwater Daphnia species, reconstructed from hemolymph metagenomic reads.</title>
        <authorList>
            <person name="Bresciani L."/>
            <person name="Lemos L.N."/>
            <person name="Wale N."/>
            <person name="Lin J.Y."/>
            <person name="Fernandes G.R."/>
            <person name="Duffy M.A."/>
            <person name="Rodrigues J.M."/>
        </authorList>
    </citation>
    <scope>NUCLEOTIDE SEQUENCE [LARGE SCALE GENOMIC DNA]</scope>
    <source>
        <strain evidence="4">Binning01</strain>
    </source>
</reference>
<evidence type="ECO:0000313" key="5">
    <source>
        <dbReference type="Proteomes" id="UP000253934"/>
    </source>
</evidence>
<keyword evidence="2" id="KW-0472">Membrane</keyword>
<feature type="domain" description="POTRA" evidence="3">
    <location>
        <begin position="56"/>
        <end position="130"/>
    </location>
</feature>
<dbReference type="PROSITE" id="PS51779">
    <property type="entry name" value="POTRA"/>
    <property type="match status" value="1"/>
</dbReference>